<evidence type="ECO:0000256" key="6">
    <source>
        <dbReference type="ARBA" id="ARBA00025728"/>
    </source>
</evidence>
<keyword evidence="11" id="KW-1185">Reference proteome</keyword>
<dbReference type="GeneID" id="100845947"/>
<dbReference type="Gene3D" id="1.20.5.370">
    <property type="match status" value="1"/>
</dbReference>
<dbReference type="Pfam" id="PF06632">
    <property type="entry name" value="XRCC4"/>
    <property type="match status" value="1"/>
</dbReference>
<dbReference type="SUPFAM" id="SSF58022">
    <property type="entry name" value="XRCC4, C-terminal oligomerization domain"/>
    <property type="match status" value="1"/>
</dbReference>
<organism evidence="9">
    <name type="scientific">Brachypodium distachyon</name>
    <name type="common">Purple false brome</name>
    <name type="synonym">Trachynia distachya</name>
    <dbReference type="NCBI Taxonomy" id="15368"/>
    <lineage>
        <taxon>Eukaryota</taxon>
        <taxon>Viridiplantae</taxon>
        <taxon>Streptophyta</taxon>
        <taxon>Embryophyta</taxon>
        <taxon>Tracheophyta</taxon>
        <taxon>Spermatophyta</taxon>
        <taxon>Magnoliopsida</taxon>
        <taxon>Liliopsida</taxon>
        <taxon>Poales</taxon>
        <taxon>Poaceae</taxon>
        <taxon>BOP clade</taxon>
        <taxon>Pooideae</taxon>
        <taxon>Stipodae</taxon>
        <taxon>Brachypodieae</taxon>
        <taxon>Brachypodium</taxon>
    </lineage>
</organism>
<dbReference type="RefSeq" id="XP_003559906.2">
    <property type="nucleotide sequence ID" value="XM_003559858.4"/>
</dbReference>
<dbReference type="InterPro" id="IPR014751">
    <property type="entry name" value="XRCC4-like_C"/>
</dbReference>
<reference evidence="10" key="3">
    <citation type="submission" date="2018-08" db="UniProtKB">
        <authorList>
            <consortium name="EnsemblPlants"/>
        </authorList>
    </citation>
    <scope>IDENTIFICATION</scope>
    <source>
        <strain evidence="10">cv. Bd21</strain>
    </source>
</reference>
<dbReference type="Gramene" id="PNT74169">
    <property type="protein sequence ID" value="PNT74169"/>
    <property type="gene ID" value="BRADI_1g09187v3"/>
</dbReference>
<dbReference type="InterPro" id="IPR053961">
    <property type="entry name" value="XRCC4_N"/>
</dbReference>
<dbReference type="GO" id="GO:0006310">
    <property type="term" value="P:DNA recombination"/>
    <property type="evidence" value="ECO:0007669"/>
    <property type="project" value="UniProtKB-KW"/>
</dbReference>
<dbReference type="GO" id="GO:0010165">
    <property type="term" value="P:response to X-ray"/>
    <property type="evidence" value="ECO:0000318"/>
    <property type="project" value="GO_Central"/>
</dbReference>
<dbReference type="InterPro" id="IPR010585">
    <property type="entry name" value="DNA_repair_prot_XRCC4"/>
</dbReference>
<dbReference type="GO" id="GO:0006303">
    <property type="term" value="P:double-strand break repair via nonhomologous end joining"/>
    <property type="evidence" value="ECO:0000318"/>
    <property type="project" value="GO_Central"/>
</dbReference>
<evidence type="ECO:0000256" key="5">
    <source>
        <dbReference type="ARBA" id="ARBA00023242"/>
    </source>
</evidence>
<dbReference type="AlphaFoldDB" id="A0A2K2DIR7"/>
<keyword evidence="5" id="KW-0539">Nucleus</keyword>
<comment type="subcellular location">
    <subcellularLocation>
        <location evidence="1">Nucleus</location>
    </subcellularLocation>
</comment>
<evidence type="ECO:0000256" key="2">
    <source>
        <dbReference type="ARBA" id="ARBA00022763"/>
    </source>
</evidence>
<feature type="region of interest" description="Disordered" evidence="7">
    <location>
        <begin position="34"/>
        <end position="57"/>
    </location>
</feature>
<keyword evidence="4" id="KW-0234">DNA repair</keyword>
<dbReference type="Gene3D" id="2.170.210.10">
    <property type="entry name" value="DNA double-strand break repair and VJ recombination XRCC4, N-terminal"/>
    <property type="match status" value="1"/>
</dbReference>
<dbReference type="SUPFAM" id="SSF50809">
    <property type="entry name" value="XRCC4, N-terminal domain"/>
    <property type="match status" value="1"/>
</dbReference>
<evidence type="ECO:0000256" key="4">
    <source>
        <dbReference type="ARBA" id="ARBA00023204"/>
    </source>
</evidence>
<evidence type="ECO:0000313" key="9">
    <source>
        <dbReference type="EMBL" id="PNT74169.1"/>
    </source>
</evidence>
<keyword evidence="3" id="KW-0233">DNA recombination</keyword>
<dbReference type="EMBL" id="CM000880">
    <property type="protein sequence ID" value="PNT74169.1"/>
    <property type="molecule type" value="Genomic_DNA"/>
</dbReference>
<name>A0A2K2DIR7_BRADI</name>
<feature type="domain" description="XRCC4 N-terminal" evidence="8">
    <location>
        <begin position="105"/>
        <end position="198"/>
    </location>
</feature>
<sequence length="351" mass="39399">MFVFCFEKMATKNVSGSPRQLGLNSRASMLCIKPKNTQHPSRHTKRSTQPSPAHGYSFRRHCSSRRLLTLFRTAAMATPAAAPRHSCAKLSVAVEDPKAAGGGAIFVKATWLPTRFSLAVTDGAGAWVADASEAEVRLRAEQWDQPVSDYLSLAERYLAFQQPSSTYSFHDAGKGNRRLSWTFERQGTKLEWRWKLQPAPQTQQTIAEVLDFLMDANIRLSEEVVRKTQSFDKLKEEADKCLQQSERFNNEKAEFEEATFTKFVAVINSKKAKLRQLKDKFSALESSDKAPKEDEENSTDRTEPFEEGSDKDPSINDEPSETGSGNLHSSSSPEKTAATSRGRRGRKRTRK</sequence>
<reference evidence="9 10" key="1">
    <citation type="journal article" date="2010" name="Nature">
        <title>Genome sequencing and analysis of the model grass Brachypodium distachyon.</title>
        <authorList>
            <consortium name="International Brachypodium Initiative"/>
        </authorList>
    </citation>
    <scope>NUCLEOTIDE SEQUENCE [LARGE SCALE GENOMIC DNA]</scope>
    <source>
        <strain evidence="9">Bd21</strain>
        <strain evidence="10">cv. Bd21</strain>
    </source>
</reference>
<evidence type="ECO:0000313" key="10">
    <source>
        <dbReference type="EnsemblPlants" id="PNT74169"/>
    </source>
</evidence>
<dbReference type="ExpressionAtlas" id="A0A2K2DIR7">
    <property type="expression patterns" value="baseline and differential"/>
</dbReference>
<evidence type="ECO:0000259" key="8">
    <source>
        <dbReference type="Pfam" id="PF06632"/>
    </source>
</evidence>
<feature type="compositionally biased region" description="Basic residues" evidence="7">
    <location>
        <begin position="341"/>
        <end position="351"/>
    </location>
</feature>
<dbReference type="PANTHER" id="PTHR28559">
    <property type="entry name" value="DNA REPAIR PROTEIN XRCC4"/>
    <property type="match status" value="1"/>
</dbReference>
<protein>
    <recommendedName>
        <fullName evidence="8">XRCC4 N-terminal domain-containing protein</fullName>
    </recommendedName>
</protein>
<dbReference type="FunFam" id="1.20.5.370:FF:000012">
    <property type="entry name" value="DNA repair protein XRCC4"/>
    <property type="match status" value="1"/>
</dbReference>
<gene>
    <name evidence="10" type="primary">LOC100845947</name>
    <name evidence="9" type="ORF">BRADI_1g09187v3</name>
</gene>
<keyword evidence="2" id="KW-0227">DNA damage</keyword>
<comment type="similarity">
    <text evidence="6">Belongs to the XRCC4-XLF family. XRCC4 subfamily.</text>
</comment>
<evidence type="ECO:0000256" key="3">
    <source>
        <dbReference type="ARBA" id="ARBA00023172"/>
    </source>
</evidence>
<accession>A0A2K2DIR7</accession>
<dbReference type="InterPro" id="IPR009089">
    <property type="entry name" value="XRCC4_N_sf"/>
</dbReference>
<dbReference type="GO" id="GO:0005958">
    <property type="term" value="C:DNA-dependent protein kinase-DNA ligase 4 complex"/>
    <property type="evidence" value="ECO:0000318"/>
    <property type="project" value="GO_Central"/>
</dbReference>
<dbReference type="GO" id="GO:0032807">
    <property type="term" value="C:DNA ligase IV complex"/>
    <property type="evidence" value="ECO:0000318"/>
    <property type="project" value="GO_Central"/>
</dbReference>
<evidence type="ECO:0000313" key="11">
    <source>
        <dbReference type="Proteomes" id="UP000008810"/>
    </source>
</evidence>
<evidence type="ECO:0000256" key="7">
    <source>
        <dbReference type="SAM" id="MobiDB-lite"/>
    </source>
</evidence>
<dbReference type="PANTHER" id="PTHR28559:SF1">
    <property type="entry name" value="DNA REPAIR PROTEIN XRCC4"/>
    <property type="match status" value="1"/>
</dbReference>
<dbReference type="InterPro" id="IPR038051">
    <property type="entry name" value="XRCC4-like_N_sf"/>
</dbReference>
<reference evidence="9" key="2">
    <citation type="submission" date="2017-06" db="EMBL/GenBank/DDBJ databases">
        <title>WGS assembly of Brachypodium distachyon.</title>
        <authorList>
            <consortium name="The International Brachypodium Initiative"/>
            <person name="Lucas S."/>
            <person name="Harmon-Smith M."/>
            <person name="Lail K."/>
            <person name="Tice H."/>
            <person name="Grimwood J."/>
            <person name="Bruce D."/>
            <person name="Barry K."/>
            <person name="Shu S."/>
            <person name="Lindquist E."/>
            <person name="Wang M."/>
            <person name="Pitluck S."/>
            <person name="Vogel J.P."/>
            <person name="Garvin D.F."/>
            <person name="Mockler T.C."/>
            <person name="Schmutz J."/>
            <person name="Rokhsar D."/>
            <person name="Bevan M.W."/>
        </authorList>
    </citation>
    <scope>NUCLEOTIDE SEQUENCE</scope>
    <source>
        <strain evidence="9">Bd21</strain>
    </source>
</reference>
<proteinExistence type="inferred from homology"/>
<dbReference type="STRING" id="15368.A0A2K2DIR7"/>
<dbReference type="OrthoDB" id="8064436at2759"/>
<feature type="compositionally biased region" description="Basic and acidic residues" evidence="7">
    <location>
        <begin position="284"/>
        <end position="314"/>
    </location>
</feature>
<dbReference type="EnsemblPlants" id="PNT74169">
    <property type="protein sequence ID" value="PNT74169"/>
    <property type="gene ID" value="BRADI_1g09187v3"/>
</dbReference>
<dbReference type="GO" id="GO:0003677">
    <property type="term" value="F:DNA binding"/>
    <property type="evidence" value="ECO:0007669"/>
    <property type="project" value="InterPro"/>
</dbReference>
<dbReference type="Proteomes" id="UP000008810">
    <property type="component" value="Chromosome 1"/>
</dbReference>
<feature type="region of interest" description="Disordered" evidence="7">
    <location>
        <begin position="284"/>
        <end position="351"/>
    </location>
</feature>
<evidence type="ECO:0000256" key="1">
    <source>
        <dbReference type="ARBA" id="ARBA00004123"/>
    </source>
</evidence>
<dbReference type="KEGG" id="bdi:100845947"/>
<feature type="compositionally biased region" description="Polar residues" evidence="7">
    <location>
        <begin position="321"/>
        <end position="334"/>
    </location>
</feature>